<evidence type="ECO:0000313" key="2">
    <source>
        <dbReference type="EMBL" id="PZW46835.1"/>
    </source>
</evidence>
<reference evidence="2 3" key="1">
    <citation type="submission" date="2018-06" db="EMBL/GenBank/DDBJ databases">
        <title>Genomic Encyclopedia of Archaeal and Bacterial Type Strains, Phase II (KMG-II): from individual species to whole genera.</title>
        <authorList>
            <person name="Goeker M."/>
        </authorList>
    </citation>
    <scope>NUCLEOTIDE SEQUENCE [LARGE SCALE GENOMIC DNA]</scope>
    <source>
        <strain evidence="2 3">DSM 24525</strain>
    </source>
</reference>
<dbReference type="Proteomes" id="UP000249688">
    <property type="component" value="Unassembled WGS sequence"/>
</dbReference>
<dbReference type="AlphaFoldDB" id="A0A2W7IIX9"/>
<dbReference type="RefSeq" id="WP_111397857.1">
    <property type="nucleotide sequence ID" value="NZ_QKYU01000008.1"/>
</dbReference>
<accession>A0A2W7IIX9</accession>
<gene>
    <name evidence="2" type="ORF">C8P66_108114</name>
</gene>
<comment type="caution">
    <text evidence="2">The sequence shown here is derived from an EMBL/GenBank/DDBJ whole genome shotgun (WGS) entry which is preliminary data.</text>
</comment>
<keyword evidence="3" id="KW-1185">Reference proteome</keyword>
<name>A0A2W7IIX9_9PROT</name>
<sequence length="113" mass="10799">MVPVLLFGAGIAVGLGVAALAPGLMPQIARAARPTAKEALKTALIGYSQLRIAAAEAAEAASDLVAEVEHDLATAPPPDAAPAGAESAPEPAAAAAAAAAARAVAAARGRSDG</sequence>
<protein>
    <submittedName>
        <fullName evidence="2">Uncharacterized protein DUF5132</fullName>
    </submittedName>
</protein>
<feature type="region of interest" description="Disordered" evidence="1">
    <location>
        <begin position="70"/>
        <end position="89"/>
    </location>
</feature>
<proteinExistence type="predicted"/>
<organism evidence="2 3">
    <name type="scientific">Humitalea rosea</name>
    <dbReference type="NCBI Taxonomy" id="990373"/>
    <lineage>
        <taxon>Bacteria</taxon>
        <taxon>Pseudomonadati</taxon>
        <taxon>Pseudomonadota</taxon>
        <taxon>Alphaproteobacteria</taxon>
        <taxon>Acetobacterales</taxon>
        <taxon>Roseomonadaceae</taxon>
        <taxon>Humitalea</taxon>
    </lineage>
</organism>
<evidence type="ECO:0000256" key="1">
    <source>
        <dbReference type="SAM" id="MobiDB-lite"/>
    </source>
</evidence>
<dbReference type="EMBL" id="QKYU01000008">
    <property type="protein sequence ID" value="PZW46835.1"/>
    <property type="molecule type" value="Genomic_DNA"/>
</dbReference>
<evidence type="ECO:0000313" key="3">
    <source>
        <dbReference type="Proteomes" id="UP000249688"/>
    </source>
</evidence>